<evidence type="ECO:0000313" key="3">
    <source>
        <dbReference type="Proteomes" id="UP001610446"/>
    </source>
</evidence>
<proteinExistence type="predicted"/>
<accession>A0ABR4ITF3</accession>
<comment type="caution">
    <text evidence="2">The sequence shown here is derived from an EMBL/GenBank/DDBJ whole genome shotgun (WGS) entry which is preliminary data.</text>
</comment>
<gene>
    <name evidence="2" type="ORF">BJY01DRAFT_227513</name>
</gene>
<dbReference type="Proteomes" id="UP001610446">
    <property type="component" value="Unassembled WGS sequence"/>
</dbReference>
<feature type="compositionally biased region" description="Polar residues" evidence="1">
    <location>
        <begin position="29"/>
        <end position="52"/>
    </location>
</feature>
<dbReference type="EMBL" id="JBFXLU010000315">
    <property type="protein sequence ID" value="KAL2830098.1"/>
    <property type="molecule type" value="Genomic_DNA"/>
</dbReference>
<sequence length="159" mass="17722">MKGFIYTPLNPNQSKSEPKKEQYRRHTNRSSPSFVTSIIDTSTPRTPSHVTPNGSPPLAAMTAHPQTLTEPLRGLIIKAAVMMTTELCAPSQSHPHKRAHAPRAQLCLEQADTPCNNGHPISHRSMRPHVSDTVPGPSYRGSRLETERANERAESRRFR</sequence>
<feature type="region of interest" description="Disordered" evidence="1">
    <location>
        <begin position="119"/>
        <end position="159"/>
    </location>
</feature>
<keyword evidence="3" id="KW-1185">Reference proteome</keyword>
<name>A0ABR4ITF3_9EURO</name>
<feature type="region of interest" description="Disordered" evidence="1">
    <location>
        <begin position="1"/>
        <end position="52"/>
    </location>
</feature>
<protein>
    <submittedName>
        <fullName evidence="2">Uncharacterized protein</fullName>
    </submittedName>
</protein>
<feature type="compositionally biased region" description="Basic and acidic residues" evidence="1">
    <location>
        <begin position="142"/>
        <end position="159"/>
    </location>
</feature>
<evidence type="ECO:0000256" key="1">
    <source>
        <dbReference type="SAM" id="MobiDB-lite"/>
    </source>
</evidence>
<organism evidence="2 3">
    <name type="scientific">Aspergillus pseudoustus</name>
    <dbReference type="NCBI Taxonomy" id="1810923"/>
    <lineage>
        <taxon>Eukaryota</taxon>
        <taxon>Fungi</taxon>
        <taxon>Dikarya</taxon>
        <taxon>Ascomycota</taxon>
        <taxon>Pezizomycotina</taxon>
        <taxon>Eurotiomycetes</taxon>
        <taxon>Eurotiomycetidae</taxon>
        <taxon>Eurotiales</taxon>
        <taxon>Aspergillaceae</taxon>
        <taxon>Aspergillus</taxon>
        <taxon>Aspergillus subgen. Nidulantes</taxon>
    </lineage>
</organism>
<reference evidence="2 3" key="1">
    <citation type="submission" date="2024-07" db="EMBL/GenBank/DDBJ databases">
        <title>Section-level genome sequencing and comparative genomics of Aspergillus sections Usti and Cavernicolus.</title>
        <authorList>
            <consortium name="Lawrence Berkeley National Laboratory"/>
            <person name="Nybo J.L."/>
            <person name="Vesth T.C."/>
            <person name="Theobald S."/>
            <person name="Frisvad J.C."/>
            <person name="Larsen T.O."/>
            <person name="Kjaerboelling I."/>
            <person name="Rothschild-Mancinelli K."/>
            <person name="Lyhne E.K."/>
            <person name="Kogle M.E."/>
            <person name="Barry K."/>
            <person name="Clum A."/>
            <person name="Na H."/>
            <person name="Ledsgaard L."/>
            <person name="Lin J."/>
            <person name="Lipzen A."/>
            <person name="Kuo A."/>
            <person name="Riley R."/>
            <person name="Mondo S."/>
            <person name="Labutti K."/>
            <person name="Haridas S."/>
            <person name="Pangalinan J."/>
            <person name="Salamov A.A."/>
            <person name="Simmons B.A."/>
            <person name="Magnuson J.K."/>
            <person name="Chen J."/>
            <person name="Drula E."/>
            <person name="Henrissat B."/>
            <person name="Wiebenga A."/>
            <person name="Lubbers R.J."/>
            <person name="Gomes A.C."/>
            <person name="Makela M.R."/>
            <person name="Stajich J."/>
            <person name="Grigoriev I.V."/>
            <person name="Mortensen U.H."/>
            <person name="De Vries R.P."/>
            <person name="Baker S.E."/>
            <person name="Andersen M.R."/>
        </authorList>
    </citation>
    <scope>NUCLEOTIDE SEQUENCE [LARGE SCALE GENOMIC DNA]</scope>
    <source>
        <strain evidence="2 3">CBS 123904</strain>
    </source>
</reference>
<evidence type="ECO:0000313" key="2">
    <source>
        <dbReference type="EMBL" id="KAL2830098.1"/>
    </source>
</evidence>